<organism evidence="1 2">
    <name type="scientific">Brassica napus</name>
    <name type="common">Rape</name>
    <dbReference type="NCBI Taxonomy" id="3708"/>
    <lineage>
        <taxon>Eukaryota</taxon>
        <taxon>Viridiplantae</taxon>
        <taxon>Streptophyta</taxon>
        <taxon>Embryophyta</taxon>
        <taxon>Tracheophyta</taxon>
        <taxon>Spermatophyta</taxon>
        <taxon>Magnoliopsida</taxon>
        <taxon>eudicotyledons</taxon>
        <taxon>Gunneridae</taxon>
        <taxon>Pentapetalae</taxon>
        <taxon>rosids</taxon>
        <taxon>malvids</taxon>
        <taxon>Brassicales</taxon>
        <taxon>Brassicaceae</taxon>
        <taxon>Brassiceae</taxon>
        <taxon>Brassica</taxon>
    </lineage>
</organism>
<dbReference type="Proteomes" id="UP000824890">
    <property type="component" value="Unassembled WGS sequence"/>
</dbReference>
<proteinExistence type="predicted"/>
<dbReference type="EMBL" id="JAGKQM010000007">
    <property type="protein sequence ID" value="KAH0919513.1"/>
    <property type="molecule type" value="Genomic_DNA"/>
</dbReference>
<feature type="non-terminal residue" evidence="1">
    <location>
        <position position="1"/>
    </location>
</feature>
<evidence type="ECO:0000313" key="1">
    <source>
        <dbReference type="EMBL" id="KAH0919513.1"/>
    </source>
</evidence>
<name>A0ABQ8CR10_BRANA</name>
<gene>
    <name evidence="1" type="ORF">HID58_027173</name>
</gene>
<comment type="caution">
    <text evidence="1">The sequence shown here is derived from an EMBL/GenBank/DDBJ whole genome shotgun (WGS) entry which is preliminary data.</text>
</comment>
<keyword evidence="2" id="KW-1185">Reference proteome</keyword>
<protein>
    <submittedName>
        <fullName evidence="1">Uncharacterized protein</fullName>
    </submittedName>
</protein>
<sequence>AYTSFRRVMVSTVMKQPALVKSWQFPIDYEVPCTFTCIVLGDKSVVKARISGTSAAHIYFDGFIFNFPNQAPILVAEGTIVWLDNKYRVLFVSHLTYALNFFSSKAQATPFKSCPHSQDFTLYFNKLLSPLLLYKR</sequence>
<reference evidence="1 2" key="1">
    <citation type="submission" date="2021-05" db="EMBL/GenBank/DDBJ databases">
        <title>Genome Assembly of Synthetic Allotetraploid Brassica napus Reveals Homoeologous Exchanges between Subgenomes.</title>
        <authorList>
            <person name="Davis J.T."/>
        </authorList>
    </citation>
    <scope>NUCLEOTIDE SEQUENCE [LARGE SCALE GENOMIC DNA]</scope>
    <source>
        <strain evidence="2">cv. Da-Ae</strain>
        <tissue evidence="1">Seedling</tissue>
    </source>
</reference>
<accession>A0ABQ8CR10</accession>
<evidence type="ECO:0000313" key="2">
    <source>
        <dbReference type="Proteomes" id="UP000824890"/>
    </source>
</evidence>